<dbReference type="Pfam" id="PF01419">
    <property type="entry name" value="Jacalin"/>
    <property type="match status" value="1"/>
</dbReference>
<keyword evidence="2" id="KW-0430">Lectin</keyword>
<dbReference type="InterPro" id="IPR036404">
    <property type="entry name" value="Jacalin-like_lectin_dom_sf"/>
</dbReference>
<gene>
    <name evidence="4" type="ORF">PAHAL_3G196900</name>
</gene>
<dbReference type="Proteomes" id="UP000243499">
    <property type="component" value="Chromosome 3"/>
</dbReference>
<dbReference type="SMART" id="SM00915">
    <property type="entry name" value="Jacalin"/>
    <property type="match status" value="1"/>
</dbReference>
<dbReference type="SUPFAM" id="SSF51101">
    <property type="entry name" value="Mannose-binding lectins"/>
    <property type="match status" value="1"/>
</dbReference>
<protein>
    <recommendedName>
        <fullName evidence="3">Jacalin-type lectin domain-containing protein</fullName>
    </recommendedName>
</protein>
<dbReference type="EMBL" id="CM008048">
    <property type="protein sequence ID" value="PAN18365.1"/>
    <property type="molecule type" value="Genomic_DNA"/>
</dbReference>
<evidence type="ECO:0000256" key="1">
    <source>
        <dbReference type="ARBA" id="ARBA00006568"/>
    </source>
</evidence>
<proteinExistence type="inferred from homology"/>
<dbReference type="CDD" id="cd09612">
    <property type="entry name" value="Jacalin"/>
    <property type="match status" value="1"/>
</dbReference>
<dbReference type="InterPro" id="IPR033734">
    <property type="entry name" value="Jacalin-like_lectin_dom_plant"/>
</dbReference>
<name>A0A2S3HA15_9POAL</name>
<evidence type="ECO:0000313" key="4">
    <source>
        <dbReference type="EMBL" id="PAN18365.1"/>
    </source>
</evidence>
<dbReference type="PROSITE" id="PS51752">
    <property type="entry name" value="JACALIN_LECTIN"/>
    <property type="match status" value="1"/>
</dbReference>
<dbReference type="FunFam" id="2.100.10.30:FF:000001">
    <property type="entry name" value="Jacalin-related lectin 33"/>
    <property type="match status" value="1"/>
</dbReference>
<organism evidence="4">
    <name type="scientific">Panicum hallii</name>
    <dbReference type="NCBI Taxonomy" id="206008"/>
    <lineage>
        <taxon>Eukaryota</taxon>
        <taxon>Viridiplantae</taxon>
        <taxon>Streptophyta</taxon>
        <taxon>Embryophyta</taxon>
        <taxon>Tracheophyta</taxon>
        <taxon>Spermatophyta</taxon>
        <taxon>Magnoliopsida</taxon>
        <taxon>Liliopsida</taxon>
        <taxon>Poales</taxon>
        <taxon>Poaceae</taxon>
        <taxon>PACMAD clade</taxon>
        <taxon>Panicoideae</taxon>
        <taxon>Panicodae</taxon>
        <taxon>Paniceae</taxon>
        <taxon>Panicinae</taxon>
        <taxon>Panicum</taxon>
        <taxon>Panicum sect. Panicum</taxon>
    </lineage>
</organism>
<evidence type="ECO:0000259" key="3">
    <source>
        <dbReference type="PROSITE" id="PS51752"/>
    </source>
</evidence>
<accession>A0A2S3HA15</accession>
<sequence length="306" mass="33597">MLKSNSKLPIISRFFMRLLAEEQNALVQYAYLSRKQCTDPLGHLILVPSHPPHPAASLKELQLLVCCAISSMYKAHLPLKKLWLPILPLVYPCKSLEASMQQQAQRKMVVSKKLMKVGPWGGAGGHPWDDGGYSGIRSITVSYDRSIDSISVEYDRNGLAVPGERHGGAGGNHTTQIKLSFPDEYLTAVSGHYSPMAHGGSPVIRSLAFRSSQRAYGPFGAAEGTPFTFPVDGGVIVGFCGRSGWQLDAVGLYVAALRPERVYDRVQKLGISAYRAVMHRIGPQQEQQQEEQVKQMNGNALITHKT</sequence>
<dbReference type="InterPro" id="IPR001229">
    <property type="entry name" value="Jacalin-like_lectin_dom"/>
</dbReference>
<dbReference type="Gramene" id="PAN18365">
    <property type="protein sequence ID" value="PAN18365"/>
    <property type="gene ID" value="PAHAL_3G196900"/>
</dbReference>
<dbReference type="Gene3D" id="2.100.10.30">
    <property type="entry name" value="Jacalin-like lectin domain"/>
    <property type="match status" value="1"/>
</dbReference>
<feature type="domain" description="Jacalin-type lectin" evidence="3">
    <location>
        <begin position="114"/>
        <end position="256"/>
    </location>
</feature>
<evidence type="ECO:0000256" key="2">
    <source>
        <dbReference type="ARBA" id="ARBA00022734"/>
    </source>
</evidence>
<dbReference type="PANTHER" id="PTHR47293:SF15">
    <property type="entry name" value="JACALIN-RELATED LECTIN 19"/>
    <property type="match status" value="1"/>
</dbReference>
<dbReference type="GO" id="GO:0030246">
    <property type="term" value="F:carbohydrate binding"/>
    <property type="evidence" value="ECO:0007669"/>
    <property type="project" value="UniProtKB-KW"/>
</dbReference>
<comment type="similarity">
    <text evidence="1">Belongs to the jacalin lectin family.</text>
</comment>
<dbReference type="PANTHER" id="PTHR47293">
    <property type="entry name" value="JACALIN-RELATED LECTIN 3"/>
    <property type="match status" value="1"/>
</dbReference>
<reference evidence="4" key="1">
    <citation type="submission" date="2018-04" db="EMBL/GenBank/DDBJ databases">
        <title>WGS assembly of Panicum hallii.</title>
        <authorList>
            <person name="Lovell J."/>
            <person name="Jenkins J."/>
            <person name="Lowry D."/>
            <person name="Mamidi S."/>
            <person name="Sreedasyam A."/>
            <person name="Weng X."/>
            <person name="Barry K."/>
            <person name="Bonette J."/>
            <person name="Campitelli B."/>
            <person name="Daum C."/>
            <person name="Gordon S."/>
            <person name="Gould B."/>
            <person name="Lipzen A."/>
            <person name="Macqueen A."/>
            <person name="Palacio-Mejia J."/>
            <person name="Plott C."/>
            <person name="Shakirov E."/>
            <person name="Shu S."/>
            <person name="Yoshinaga Y."/>
            <person name="Zane M."/>
            <person name="Rokhsar D."/>
            <person name="Grimwood J."/>
            <person name="Schmutz J."/>
            <person name="Juenger T."/>
        </authorList>
    </citation>
    <scope>NUCLEOTIDE SEQUENCE [LARGE SCALE GENOMIC DNA]</scope>
    <source>
        <strain evidence="4">FIL2</strain>
    </source>
</reference>
<dbReference type="AlphaFoldDB" id="A0A2S3HA15"/>